<dbReference type="Gene3D" id="3.40.80.10">
    <property type="entry name" value="Peptidoglycan recognition protein-like"/>
    <property type="match status" value="1"/>
</dbReference>
<dbReference type="GO" id="GO:0030435">
    <property type="term" value="P:sporulation resulting in formation of a cellular spore"/>
    <property type="evidence" value="ECO:0007669"/>
    <property type="project" value="UniProtKB-KW"/>
</dbReference>
<evidence type="ECO:0000313" key="10">
    <source>
        <dbReference type="Proteomes" id="UP000644507"/>
    </source>
</evidence>
<dbReference type="CDD" id="cd06583">
    <property type="entry name" value="PGRP"/>
    <property type="match status" value="1"/>
</dbReference>
<dbReference type="Pfam" id="PF01510">
    <property type="entry name" value="Amidase_2"/>
    <property type="match status" value="1"/>
</dbReference>
<dbReference type="GO" id="GO:0008745">
    <property type="term" value="F:N-acetylmuramoyl-L-alanine amidase activity"/>
    <property type="evidence" value="ECO:0007669"/>
    <property type="project" value="UniProtKB-EC"/>
</dbReference>
<feature type="chain" id="PRO_5036815465" description="N-acetylmuramoyl-L-alanine amidase" evidence="7">
    <location>
        <begin position="20"/>
        <end position="217"/>
    </location>
</feature>
<comment type="catalytic activity">
    <reaction evidence="1">
        <text>Hydrolyzes the link between N-acetylmuramoyl residues and L-amino acid residues in certain cell-wall glycopeptides.</text>
        <dbReference type="EC" id="3.5.1.28"/>
    </reaction>
</comment>
<reference evidence="9" key="2">
    <citation type="submission" date="2020-09" db="EMBL/GenBank/DDBJ databases">
        <authorList>
            <person name="Sun Q."/>
            <person name="Kim S."/>
        </authorList>
    </citation>
    <scope>NUCLEOTIDE SEQUENCE</scope>
    <source>
        <strain evidence="9">KCTC 12988</strain>
    </source>
</reference>
<dbReference type="EMBL" id="BMXI01000002">
    <property type="protein sequence ID" value="GHC43040.1"/>
    <property type="molecule type" value="Genomic_DNA"/>
</dbReference>
<keyword evidence="3" id="KW-0378">Hydrolase</keyword>
<evidence type="ECO:0000256" key="6">
    <source>
        <dbReference type="ARBA" id="ARBA00023316"/>
    </source>
</evidence>
<dbReference type="GO" id="GO:0009254">
    <property type="term" value="P:peptidoglycan turnover"/>
    <property type="evidence" value="ECO:0007669"/>
    <property type="project" value="TreeGrafter"/>
</dbReference>
<reference evidence="9" key="1">
    <citation type="journal article" date="2014" name="Int. J. Syst. Evol. Microbiol.">
        <title>Complete genome sequence of Corynebacterium casei LMG S-19264T (=DSM 44701T), isolated from a smear-ripened cheese.</title>
        <authorList>
            <consortium name="US DOE Joint Genome Institute (JGI-PGF)"/>
            <person name="Walter F."/>
            <person name="Albersmeier A."/>
            <person name="Kalinowski J."/>
            <person name="Ruckert C."/>
        </authorList>
    </citation>
    <scope>NUCLEOTIDE SEQUENCE</scope>
    <source>
        <strain evidence="9">KCTC 12988</strain>
    </source>
</reference>
<comment type="caution">
    <text evidence="9">The sequence shown here is derived from an EMBL/GenBank/DDBJ whole genome shotgun (WGS) entry which is preliminary data.</text>
</comment>
<feature type="signal peptide" evidence="7">
    <location>
        <begin position="1"/>
        <end position="19"/>
    </location>
</feature>
<sequence length="217" mass="23883">MKKILLLALPLLLATCAPSGSGGGSSFGRHDHSTPPGVNVSLMIPAGQYGRKQMRPMSPRYITIHTTQSYGSGAGARTHANLLKRGGLTSSHNSLGYLTWHFSVDSHSIYQSLPTNEQGQHADYEGTGNKYSIGIEMCENRDGSFTATKARTAKLVADLMKQHNIPISRVVGHCEWERIRYDDGKNLGYKNCPKPLLDNGKYGAKWQAFKRQIQSHL</sequence>
<accession>A0A918TEQ6</accession>
<dbReference type="PANTHER" id="PTHR30417">
    <property type="entry name" value="N-ACETYLMURAMOYL-L-ALANINE AMIDASE AMID"/>
    <property type="match status" value="1"/>
</dbReference>
<dbReference type="GO" id="GO:0030420">
    <property type="term" value="P:establishment of competence for transformation"/>
    <property type="evidence" value="ECO:0007669"/>
    <property type="project" value="UniProtKB-KW"/>
</dbReference>
<dbReference type="GO" id="GO:0071555">
    <property type="term" value="P:cell wall organization"/>
    <property type="evidence" value="ECO:0007669"/>
    <property type="project" value="UniProtKB-KW"/>
</dbReference>
<keyword evidence="4" id="KW-0749">Sporulation</keyword>
<feature type="domain" description="N-acetylmuramoyl-L-alanine amidase" evidence="8">
    <location>
        <begin position="49"/>
        <end position="184"/>
    </location>
</feature>
<keyword evidence="10" id="KW-1185">Reference proteome</keyword>
<dbReference type="InterPro" id="IPR002502">
    <property type="entry name" value="Amidase_domain"/>
</dbReference>
<keyword evidence="6" id="KW-0961">Cell wall biogenesis/degradation</keyword>
<evidence type="ECO:0000256" key="3">
    <source>
        <dbReference type="ARBA" id="ARBA00022801"/>
    </source>
</evidence>
<dbReference type="AlphaFoldDB" id="A0A918TEQ6"/>
<dbReference type="InterPro" id="IPR051206">
    <property type="entry name" value="NAMLAA_amidase_2"/>
</dbReference>
<dbReference type="Proteomes" id="UP000644507">
    <property type="component" value="Unassembled WGS sequence"/>
</dbReference>
<dbReference type="EC" id="3.5.1.28" evidence="2"/>
<evidence type="ECO:0000259" key="8">
    <source>
        <dbReference type="SMART" id="SM00644"/>
    </source>
</evidence>
<evidence type="ECO:0000256" key="2">
    <source>
        <dbReference type="ARBA" id="ARBA00011901"/>
    </source>
</evidence>
<evidence type="ECO:0000256" key="5">
    <source>
        <dbReference type="ARBA" id="ARBA00023287"/>
    </source>
</evidence>
<dbReference type="SUPFAM" id="SSF55846">
    <property type="entry name" value="N-acetylmuramoyl-L-alanine amidase-like"/>
    <property type="match status" value="1"/>
</dbReference>
<evidence type="ECO:0000313" key="9">
    <source>
        <dbReference type="EMBL" id="GHC43040.1"/>
    </source>
</evidence>
<organism evidence="9 10">
    <name type="scientific">Roseibacillus persicicus</name>
    <dbReference type="NCBI Taxonomy" id="454148"/>
    <lineage>
        <taxon>Bacteria</taxon>
        <taxon>Pseudomonadati</taxon>
        <taxon>Verrucomicrobiota</taxon>
        <taxon>Verrucomicrobiia</taxon>
        <taxon>Verrucomicrobiales</taxon>
        <taxon>Verrucomicrobiaceae</taxon>
        <taxon>Roseibacillus</taxon>
    </lineage>
</organism>
<gene>
    <name evidence="9" type="ORF">GCM10007100_05090</name>
</gene>
<evidence type="ECO:0000256" key="4">
    <source>
        <dbReference type="ARBA" id="ARBA00022969"/>
    </source>
</evidence>
<keyword evidence="7" id="KW-0732">Signal</keyword>
<evidence type="ECO:0000256" key="7">
    <source>
        <dbReference type="SAM" id="SignalP"/>
    </source>
</evidence>
<keyword evidence="5" id="KW-0178">Competence</keyword>
<evidence type="ECO:0000256" key="1">
    <source>
        <dbReference type="ARBA" id="ARBA00001561"/>
    </source>
</evidence>
<proteinExistence type="predicted"/>
<dbReference type="PANTHER" id="PTHR30417:SF11">
    <property type="entry name" value="N-ACETYLMURAMOYL-L-ALANINE AMIDASE XLYA"/>
    <property type="match status" value="1"/>
</dbReference>
<protein>
    <recommendedName>
        <fullName evidence="2">N-acetylmuramoyl-L-alanine amidase</fullName>
        <ecNumber evidence="2">3.5.1.28</ecNumber>
    </recommendedName>
</protein>
<dbReference type="RefSeq" id="WP_229809356.1">
    <property type="nucleotide sequence ID" value="NZ_BMXI01000002.1"/>
</dbReference>
<name>A0A918TEQ6_9BACT</name>
<dbReference type="GO" id="GO:0009253">
    <property type="term" value="P:peptidoglycan catabolic process"/>
    <property type="evidence" value="ECO:0007669"/>
    <property type="project" value="InterPro"/>
</dbReference>
<dbReference type="SMART" id="SM00644">
    <property type="entry name" value="Ami_2"/>
    <property type="match status" value="1"/>
</dbReference>
<dbReference type="InterPro" id="IPR036505">
    <property type="entry name" value="Amidase/PGRP_sf"/>
</dbReference>